<proteinExistence type="predicted"/>
<organism evidence="1 2">
    <name type="scientific">Smittium culicis</name>
    <dbReference type="NCBI Taxonomy" id="133412"/>
    <lineage>
        <taxon>Eukaryota</taxon>
        <taxon>Fungi</taxon>
        <taxon>Fungi incertae sedis</taxon>
        <taxon>Zoopagomycota</taxon>
        <taxon>Kickxellomycotina</taxon>
        <taxon>Harpellomycetes</taxon>
        <taxon>Harpellales</taxon>
        <taxon>Legeriomycetaceae</taxon>
        <taxon>Smittium</taxon>
    </lineage>
</organism>
<reference evidence="1 2" key="1">
    <citation type="submission" date="2017-01" db="EMBL/GenBank/DDBJ databases">
        <authorList>
            <person name="Mah S.A."/>
            <person name="Swanson W.J."/>
            <person name="Moy G.W."/>
            <person name="Vacquier V.D."/>
        </authorList>
    </citation>
    <scope>NUCLEOTIDE SEQUENCE [LARGE SCALE GENOMIC DNA]</scope>
    <source>
        <strain evidence="1 2">GSMNP</strain>
    </source>
</reference>
<comment type="caution">
    <text evidence="1">The sequence shown here is derived from an EMBL/GenBank/DDBJ whole genome shotgun (WGS) entry which is preliminary data.</text>
</comment>
<name>A0A1R1X4N4_9FUNG</name>
<protein>
    <submittedName>
        <fullName evidence="1">Uncharacterized protein</fullName>
    </submittedName>
</protein>
<evidence type="ECO:0000313" key="2">
    <source>
        <dbReference type="Proteomes" id="UP000187283"/>
    </source>
</evidence>
<keyword evidence="2" id="KW-1185">Reference proteome</keyword>
<accession>A0A1R1X4N4</accession>
<sequence length="231" mass="25043">MGQEISGSNIAVPIPVKSGNFNANIGGSNANSVLPVPISDPQKDWKVKSFLDRIVSGAIEMIRLHSENISKIANSAKIKKKLADIKDFGKEMANIDFKRVLNVEKIQPTGSSSVLLEVQPTPRALSEYSPTNKDTKYVQEAAPQNIQSQAPVFQAPVAQAPVAQAPVVQAPVVQAPVAQAPKAQQPMYQAQIAQDPLTKSQLVQYPSVQYPSVNEPVAQVPNYYPNEYQLS</sequence>
<gene>
    <name evidence="1" type="ORF">AYI70_g10875</name>
</gene>
<dbReference type="EMBL" id="LSSN01005411">
    <property type="protein sequence ID" value="OMJ09537.1"/>
    <property type="molecule type" value="Genomic_DNA"/>
</dbReference>
<dbReference type="OrthoDB" id="10419403at2759"/>
<dbReference type="Proteomes" id="UP000187283">
    <property type="component" value="Unassembled WGS sequence"/>
</dbReference>
<evidence type="ECO:0000313" key="1">
    <source>
        <dbReference type="EMBL" id="OMJ09537.1"/>
    </source>
</evidence>
<dbReference type="AlphaFoldDB" id="A0A1R1X4N4"/>